<evidence type="ECO:0000313" key="3">
    <source>
        <dbReference type="Proteomes" id="UP000694700"/>
    </source>
</evidence>
<name>A0A8C1S292_CYPCA</name>
<protein>
    <submittedName>
        <fullName evidence="1">Uncharacterized protein</fullName>
    </submittedName>
</protein>
<dbReference type="Ensembl" id="ENSCCRT00015000714.1">
    <property type="protein sequence ID" value="ENSCCRP00015000682.1"/>
    <property type="gene ID" value="ENSCCRG00015000429.1"/>
</dbReference>
<reference evidence="1" key="1">
    <citation type="submission" date="2025-05" db="UniProtKB">
        <authorList>
            <consortium name="Ensembl"/>
        </authorList>
    </citation>
    <scope>IDENTIFICATION</scope>
</reference>
<dbReference type="Proteomes" id="UP000694427">
    <property type="component" value="Unplaced"/>
</dbReference>
<sequence length="125" mass="14409">MTHRWWLLGFQIHRLQTSSIYNKALEDLKNDRTTLIQKADKGGAIVIQNTDKYISKVKTMLSDSSCVEEKWITEQDSKWLTNHHPVVPVLYALTKIHKSIVDPPYRPIVSGIGSLIEKLSIFIDY</sequence>
<keyword evidence="2" id="KW-1185">Reference proteome</keyword>
<dbReference type="AlphaFoldDB" id="A0A8C1S292"/>
<evidence type="ECO:0000313" key="2">
    <source>
        <dbReference type="Proteomes" id="UP000694427"/>
    </source>
</evidence>
<organism evidence="1 3">
    <name type="scientific">Cyprinus carpio</name>
    <name type="common">Common carp</name>
    <dbReference type="NCBI Taxonomy" id="7962"/>
    <lineage>
        <taxon>Eukaryota</taxon>
        <taxon>Metazoa</taxon>
        <taxon>Chordata</taxon>
        <taxon>Craniata</taxon>
        <taxon>Vertebrata</taxon>
        <taxon>Euteleostomi</taxon>
        <taxon>Actinopterygii</taxon>
        <taxon>Neopterygii</taxon>
        <taxon>Teleostei</taxon>
        <taxon>Ostariophysi</taxon>
        <taxon>Cypriniformes</taxon>
        <taxon>Cyprinidae</taxon>
        <taxon>Cyprininae</taxon>
        <taxon>Cyprinus</taxon>
    </lineage>
</organism>
<accession>A0A8C1S292</accession>
<evidence type="ECO:0000313" key="1">
    <source>
        <dbReference type="Ensembl" id="ENSCCRP00015000682.1"/>
    </source>
</evidence>
<proteinExistence type="predicted"/>
<dbReference type="Proteomes" id="UP000694700">
    <property type="component" value="Unplaced"/>
</dbReference>
<dbReference type="Ensembl" id="ENSCCRT00010021990.1">
    <property type="protein sequence ID" value="ENSCCRP00010020081.1"/>
    <property type="gene ID" value="ENSCCRG00010008705.1"/>
</dbReference>